<dbReference type="RefSeq" id="WP_104418520.1">
    <property type="nucleotide sequence ID" value="NZ_PTJC01000005.1"/>
</dbReference>
<dbReference type="PANTHER" id="PTHR10605:SF56">
    <property type="entry name" value="BIFUNCTIONAL HEPARAN SULFATE N-DEACETYLASE_N-SULFOTRANSFERASE"/>
    <property type="match status" value="1"/>
</dbReference>
<evidence type="ECO:0000313" key="2">
    <source>
        <dbReference type="EMBL" id="PPK87941.1"/>
    </source>
</evidence>
<protein>
    <submittedName>
        <fullName evidence="2">Sulfotransferase family protein</fullName>
    </submittedName>
</protein>
<comment type="caution">
    <text evidence="2">The sequence shown here is derived from an EMBL/GenBank/DDBJ whole genome shotgun (WGS) entry which is preliminary data.</text>
</comment>
<keyword evidence="3" id="KW-1185">Reference proteome</keyword>
<dbReference type="PANTHER" id="PTHR10605">
    <property type="entry name" value="HEPARAN SULFATE SULFOTRANSFERASE"/>
    <property type="match status" value="1"/>
</dbReference>
<dbReference type="OrthoDB" id="981508at2"/>
<dbReference type="Pfam" id="PF13469">
    <property type="entry name" value="Sulfotransfer_3"/>
    <property type="match status" value="1"/>
</dbReference>
<reference evidence="2 3" key="1">
    <citation type="submission" date="2018-02" db="EMBL/GenBank/DDBJ databases">
        <title>Genomic Encyclopedia of Archaeal and Bacterial Type Strains, Phase II (KMG-II): from individual species to whole genera.</title>
        <authorList>
            <person name="Goeker M."/>
        </authorList>
    </citation>
    <scope>NUCLEOTIDE SEQUENCE [LARGE SCALE GENOMIC DNA]</scope>
    <source>
        <strain evidence="2 3">DSM 29526</strain>
    </source>
</reference>
<dbReference type="SUPFAM" id="SSF52540">
    <property type="entry name" value="P-loop containing nucleoside triphosphate hydrolases"/>
    <property type="match status" value="1"/>
</dbReference>
<sequence>MSDISFYGIGAMKSGTTWLWARLSELPAYSLPYVKELHYFNRSKEYPIPYALSPAKFLDRVKKPSWVYMEGKRTLDALRRGNMHEVKWMANYCLPEYTDNWYRSLFTDLPGISGDITPAYSMLKEKDIERMRTISPDARIIFLIRNPIDRAWSHYRHTINKGRIANYTEDEAFDLENLREFLDSDGQELRTDYIRTLRAYGNCFDPNRILIGFFDAIVHDPRALLADIVDFTGGDPAAIDRHCKLRKVSNPSPKVRIPREIEDQLKAKYEPMMARLAEEFGGYCTYWYRRTFEDDYTPPAAIDFPATLIYRGNFS</sequence>
<dbReference type="InterPro" id="IPR027417">
    <property type="entry name" value="P-loop_NTPase"/>
</dbReference>
<organism evidence="2 3">
    <name type="scientific">Neolewinella xylanilytica</name>
    <dbReference type="NCBI Taxonomy" id="1514080"/>
    <lineage>
        <taxon>Bacteria</taxon>
        <taxon>Pseudomonadati</taxon>
        <taxon>Bacteroidota</taxon>
        <taxon>Saprospiria</taxon>
        <taxon>Saprospirales</taxon>
        <taxon>Lewinellaceae</taxon>
        <taxon>Neolewinella</taxon>
    </lineage>
</organism>
<dbReference type="InterPro" id="IPR037359">
    <property type="entry name" value="NST/OST"/>
</dbReference>
<name>A0A2S6I8X1_9BACT</name>
<dbReference type="Gene3D" id="3.40.50.300">
    <property type="entry name" value="P-loop containing nucleotide triphosphate hydrolases"/>
    <property type="match status" value="1"/>
</dbReference>
<proteinExistence type="predicted"/>
<dbReference type="GO" id="GO:0008146">
    <property type="term" value="F:sulfotransferase activity"/>
    <property type="evidence" value="ECO:0007669"/>
    <property type="project" value="InterPro"/>
</dbReference>
<accession>A0A2S6I8X1</accession>
<dbReference type="Proteomes" id="UP000237662">
    <property type="component" value="Unassembled WGS sequence"/>
</dbReference>
<evidence type="ECO:0000256" key="1">
    <source>
        <dbReference type="ARBA" id="ARBA00022679"/>
    </source>
</evidence>
<keyword evidence="1 2" id="KW-0808">Transferase</keyword>
<evidence type="ECO:0000313" key="3">
    <source>
        <dbReference type="Proteomes" id="UP000237662"/>
    </source>
</evidence>
<gene>
    <name evidence="2" type="ORF">CLV84_0900</name>
</gene>
<dbReference type="EMBL" id="PTJC01000005">
    <property type="protein sequence ID" value="PPK87941.1"/>
    <property type="molecule type" value="Genomic_DNA"/>
</dbReference>
<dbReference type="AlphaFoldDB" id="A0A2S6I8X1"/>